<dbReference type="GO" id="GO:0005524">
    <property type="term" value="F:ATP binding"/>
    <property type="evidence" value="ECO:0007669"/>
    <property type="project" value="UniProtKB-UniRule"/>
</dbReference>
<dbReference type="Pfam" id="PF13947">
    <property type="entry name" value="GUB_WAK_bind"/>
    <property type="match status" value="1"/>
</dbReference>
<dbReference type="Proteomes" id="UP001234989">
    <property type="component" value="Chromosome 2"/>
</dbReference>
<keyword evidence="11" id="KW-0325">Glycoprotein</keyword>
<dbReference type="PROSITE" id="PS00107">
    <property type="entry name" value="PROTEIN_KINASE_ATP"/>
    <property type="match status" value="1"/>
</dbReference>
<dbReference type="PANTHER" id="PTHR27009">
    <property type="entry name" value="RUST RESISTANCE KINASE LR10-RELATED"/>
    <property type="match status" value="1"/>
</dbReference>
<evidence type="ECO:0000313" key="16">
    <source>
        <dbReference type="Proteomes" id="UP001234989"/>
    </source>
</evidence>
<evidence type="ECO:0000256" key="2">
    <source>
        <dbReference type="ARBA" id="ARBA00022527"/>
    </source>
</evidence>
<dbReference type="InterPro" id="IPR025287">
    <property type="entry name" value="WAK_GUB"/>
</dbReference>
<dbReference type="FunFam" id="1.10.510.10:FF:000590">
    <property type="entry name" value="PR5-like receptor kinase"/>
    <property type="match status" value="1"/>
</dbReference>
<proteinExistence type="predicted"/>
<dbReference type="Gene3D" id="3.30.200.20">
    <property type="entry name" value="Phosphorylase Kinase, domain 1"/>
    <property type="match status" value="1"/>
</dbReference>
<evidence type="ECO:0000256" key="3">
    <source>
        <dbReference type="ARBA" id="ARBA00022679"/>
    </source>
</evidence>
<dbReference type="GO" id="GO:0004674">
    <property type="term" value="F:protein serine/threonine kinase activity"/>
    <property type="evidence" value="ECO:0007669"/>
    <property type="project" value="UniProtKB-KW"/>
</dbReference>
<evidence type="ECO:0000256" key="10">
    <source>
        <dbReference type="ARBA" id="ARBA00023136"/>
    </source>
</evidence>
<evidence type="ECO:0000256" key="9">
    <source>
        <dbReference type="ARBA" id="ARBA00022989"/>
    </source>
</evidence>
<keyword evidence="7" id="KW-0418">Kinase</keyword>
<evidence type="ECO:0000256" key="13">
    <source>
        <dbReference type="SAM" id="Phobius"/>
    </source>
</evidence>
<reference evidence="15" key="1">
    <citation type="submission" date="2023-08" db="EMBL/GenBank/DDBJ databases">
        <title>A de novo genome assembly of Solanum verrucosum Schlechtendal, a Mexican diploid species geographically isolated from the other diploid A-genome species in potato relatives.</title>
        <authorList>
            <person name="Hosaka K."/>
        </authorList>
    </citation>
    <scope>NUCLEOTIDE SEQUENCE</scope>
    <source>
        <tissue evidence="15">Young leaves</tissue>
    </source>
</reference>
<sequence length="620" mass="70611">MLPTHISISNQRMQVRVLEMSILLLLVFFPLFSVGHRLVGCEDSWCKSDGPVVHFPFRLSHQPKHCGYDPGFELHCNNKKDIILELPPSVHLVVEKIDYLSQKIHLYDPDQCITAKLPKLNLSQSNFKNKYYPTVLFNCSAPLAAYRDYELVPCPGSSGYKVYAFPTDHFLNYYFSGPCTKIHQYPYAWYTFRKNKLQLNWSIPLCRKCEFKGMDCGFKDGIKLLETHCFNRTKKLLNQKGIKSKQPLIAGVVLGTALVCIIVFSLYKLYLTSRNERESRVRLEKFLEDYKAIRPTRYAYADIKKITDDFNEKLGEGSYGTVYKGRLSSEIYVAVKVLHDSKGKGEEFINEIGTIGRIHHVNVVRLVGFCADGFRRALIYEYLPNDSLERFILPVSSSPGSVSLISWNKLQHIALGTARGIEYLHQGCDQQILHFDIKPQNILLDQNLNPKICDFGLAKLCSKEKSAVTMTAARGTIGYIAPEVLSRNFGKVSHKSDIYSFGMVLLEMVGGRIKMDPKTNNHSKVNSLEWIYRHLEKGEELKIRIEEDGDGTIVRKLAIVGLWCIQWHPNDRPSIKEVTQMMEGDGSHLNLSPNPFMATDTPKLNASPLSEDLDVILEIE</sequence>
<dbReference type="Pfam" id="PF00069">
    <property type="entry name" value="Pkinase"/>
    <property type="match status" value="1"/>
</dbReference>
<organism evidence="15 16">
    <name type="scientific">Solanum verrucosum</name>
    <dbReference type="NCBI Taxonomy" id="315347"/>
    <lineage>
        <taxon>Eukaryota</taxon>
        <taxon>Viridiplantae</taxon>
        <taxon>Streptophyta</taxon>
        <taxon>Embryophyta</taxon>
        <taxon>Tracheophyta</taxon>
        <taxon>Spermatophyta</taxon>
        <taxon>Magnoliopsida</taxon>
        <taxon>eudicotyledons</taxon>
        <taxon>Gunneridae</taxon>
        <taxon>Pentapetalae</taxon>
        <taxon>asterids</taxon>
        <taxon>lamiids</taxon>
        <taxon>Solanales</taxon>
        <taxon>Solanaceae</taxon>
        <taxon>Solanoideae</taxon>
        <taxon>Solaneae</taxon>
        <taxon>Solanum</taxon>
    </lineage>
</organism>
<evidence type="ECO:0000256" key="7">
    <source>
        <dbReference type="ARBA" id="ARBA00022777"/>
    </source>
</evidence>
<keyword evidence="6 12" id="KW-0547">Nucleotide-binding</keyword>
<dbReference type="PROSITE" id="PS50011">
    <property type="entry name" value="PROTEIN_KINASE_DOM"/>
    <property type="match status" value="1"/>
</dbReference>
<keyword evidence="10 13" id="KW-0472">Membrane</keyword>
<dbReference type="InterPro" id="IPR008271">
    <property type="entry name" value="Ser/Thr_kinase_AS"/>
</dbReference>
<dbReference type="AlphaFoldDB" id="A0AAF0TER0"/>
<feature type="domain" description="Protein kinase" evidence="14">
    <location>
        <begin position="308"/>
        <end position="597"/>
    </location>
</feature>
<gene>
    <name evidence="15" type="ORF">MTR67_009756</name>
</gene>
<evidence type="ECO:0000256" key="1">
    <source>
        <dbReference type="ARBA" id="ARBA00004479"/>
    </source>
</evidence>
<dbReference type="InterPro" id="IPR017441">
    <property type="entry name" value="Protein_kinase_ATP_BS"/>
</dbReference>
<keyword evidence="9 13" id="KW-1133">Transmembrane helix</keyword>
<evidence type="ECO:0000256" key="8">
    <source>
        <dbReference type="ARBA" id="ARBA00022840"/>
    </source>
</evidence>
<dbReference type="Gene3D" id="1.10.510.10">
    <property type="entry name" value="Transferase(Phosphotransferase) domain 1"/>
    <property type="match status" value="1"/>
</dbReference>
<dbReference type="SUPFAM" id="SSF56112">
    <property type="entry name" value="Protein kinase-like (PK-like)"/>
    <property type="match status" value="1"/>
</dbReference>
<keyword evidence="8 12" id="KW-0067">ATP-binding</keyword>
<evidence type="ECO:0000256" key="6">
    <source>
        <dbReference type="ARBA" id="ARBA00022741"/>
    </source>
</evidence>
<keyword evidence="5" id="KW-0732">Signal</keyword>
<dbReference type="FunFam" id="3.30.200.20:FF:000178">
    <property type="entry name" value="serine/threonine-protein kinase PBS1-like"/>
    <property type="match status" value="1"/>
</dbReference>
<feature type="binding site" evidence="12">
    <location>
        <position position="336"/>
    </location>
    <ligand>
        <name>ATP</name>
        <dbReference type="ChEBI" id="CHEBI:30616"/>
    </ligand>
</feature>
<keyword evidence="2" id="KW-0723">Serine/threonine-protein kinase</keyword>
<keyword evidence="3" id="KW-0808">Transferase</keyword>
<dbReference type="GO" id="GO:0016020">
    <property type="term" value="C:membrane"/>
    <property type="evidence" value="ECO:0007669"/>
    <property type="project" value="UniProtKB-SubCell"/>
</dbReference>
<evidence type="ECO:0000259" key="14">
    <source>
        <dbReference type="PROSITE" id="PS50011"/>
    </source>
</evidence>
<keyword evidence="16" id="KW-1185">Reference proteome</keyword>
<feature type="transmembrane region" description="Helical" evidence="13">
    <location>
        <begin position="248"/>
        <end position="270"/>
    </location>
</feature>
<evidence type="ECO:0000256" key="5">
    <source>
        <dbReference type="ARBA" id="ARBA00022729"/>
    </source>
</evidence>
<protein>
    <recommendedName>
        <fullName evidence="14">Protein kinase domain-containing protein</fullName>
    </recommendedName>
</protein>
<dbReference type="InterPro" id="IPR045874">
    <property type="entry name" value="LRK10/LRL21-25-like"/>
</dbReference>
<dbReference type="SMART" id="SM00220">
    <property type="entry name" value="S_TKc"/>
    <property type="match status" value="1"/>
</dbReference>
<dbReference type="InterPro" id="IPR011009">
    <property type="entry name" value="Kinase-like_dom_sf"/>
</dbReference>
<evidence type="ECO:0000256" key="12">
    <source>
        <dbReference type="PROSITE-ProRule" id="PRU10141"/>
    </source>
</evidence>
<evidence type="ECO:0000256" key="11">
    <source>
        <dbReference type="ARBA" id="ARBA00023180"/>
    </source>
</evidence>
<dbReference type="GO" id="GO:0030247">
    <property type="term" value="F:polysaccharide binding"/>
    <property type="evidence" value="ECO:0007669"/>
    <property type="project" value="InterPro"/>
</dbReference>
<evidence type="ECO:0000313" key="15">
    <source>
        <dbReference type="EMBL" id="WMV16371.1"/>
    </source>
</evidence>
<accession>A0AAF0TER0</accession>
<evidence type="ECO:0000256" key="4">
    <source>
        <dbReference type="ARBA" id="ARBA00022692"/>
    </source>
</evidence>
<dbReference type="EMBL" id="CP133613">
    <property type="protein sequence ID" value="WMV16371.1"/>
    <property type="molecule type" value="Genomic_DNA"/>
</dbReference>
<keyword evidence="4 13" id="KW-0812">Transmembrane</keyword>
<dbReference type="InterPro" id="IPR000719">
    <property type="entry name" value="Prot_kinase_dom"/>
</dbReference>
<name>A0AAF0TER0_SOLVR</name>
<comment type="subcellular location">
    <subcellularLocation>
        <location evidence="1">Membrane</location>
        <topology evidence="1">Single-pass type I membrane protein</topology>
    </subcellularLocation>
</comment>
<dbReference type="PROSITE" id="PS00108">
    <property type="entry name" value="PROTEIN_KINASE_ST"/>
    <property type="match status" value="1"/>
</dbReference>